<sequence length="70" mass="7190">MKTVTTFITAAALSLLAFGASAQTISATGNTLDSAEAALAAKAKAEGKSEYKITSARMGNFVMMTAELDK</sequence>
<keyword evidence="5" id="KW-1185">Reference proteome</keyword>
<evidence type="ECO:0000256" key="1">
    <source>
        <dbReference type="ARBA" id="ARBA00022729"/>
    </source>
</evidence>
<feature type="signal peptide" evidence="2">
    <location>
        <begin position="1"/>
        <end position="22"/>
    </location>
</feature>
<dbReference type="InterPro" id="IPR025543">
    <property type="entry name" value="Dodecin-like"/>
</dbReference>
<proteinExistence type="predicted"/>
<dbReference type="AlphaFoldDB" id="A0A085A7L4"/>
<organism evidence="4 5">
    <name type="scientific">Trabulsiella guamensis ATCC 49490</name>
    <dbReference type="NCBI Taxonomy" id="1005994"/>
    <lineage>
        <taxon>Bacteria</taxon>
        <taxon>Pseudomonadati</taxon>
        <taxon>Pseudomonadota</taxon>
        <taxon>Gammaproteobacteria</taxon>
        <taxon>Enterobacterales</taxon>
        <taxon>Enterobacteriaceae</taxon>
        <taxon>Trabulsiella</taxon>
    </lineage>
</organism>
<dbReference type="Pfam" id="PF07338">
    <property type="entry name" value="YdgH_BhsA-like"/>
    <property type="match status" value="1"/>
</dbReference>
<evidence type="ECO:0000313" key="4">
    <source>
        <dbReference type="EMBL" id="KFC06209.1"/>
    </source>
</evidence>
<keyword evidence="1 2" id="KW-0732">Signal</keyword>
<feature type="domain" description="YdgH/BhsA/McbA-like" evidence="3">
    <location>
        <begin position="23"/>
        <end position="68"/>
    </location>
</feature>
<feature type="chain" id="PRO_5001786157" description="YdgH/BhsA/McbA-like domain-containing protein" evidence="2">
    <location>
        <begin position="23"/>
        <end position="70"/>
    </location>
</feature>
<name>A0A085A7L4_9ENTR</name>
<dbReference type="Gene3D" id="3.30.1660.10">
    <property type="entry name" value="Flavin-binding protein dodecin"/>
    <property type="match status" value="1"/>
</dbReference>
<accession>A0A085A7L4</accession>
<dbReference type="InterPro" id="IPR036275">
    <property type="entry name" value="YdgH-like_sf"/>
</dbReference>
<dbReference type="EMBL" id="JMTB01000085">
    <property type="protein sequence ID" value="KFC06209.1"/>
    <property type="molecule type" value="Genomic_DNA"/>
</dbReference>
<comment type="caution">
    <text evidence="4">The sequence shown here is derived from an EMBL/GenBank/DDBJ whole genome shotgun (WGS) entry which is preliminary data.</text>
</comment>
<evidence type="ECO:0000259" key="3">
    <source>
        <dbReference type="Pfam" id="PF07338"/>
    </source>
</evidence>
<gene>
    <name evidence="4" type="ORF">GTGU_02730</name>
</gene>
<evidence type="ECO:0000313" key="5">
    <source>
        <dbReference type="Proteomes" id="UP000028630"/>
    </source>
</evidence>
<dbReference type="eggNOG" id="ENOG5032ZBU">
    <property type="taxonomic scope" value="Bacteria"/>
</dbReference>
<protein>
    <recommendedName>
        <fullName evidence="3">YdgH/BhsA/McbA-like domain-containing protein</fullName>
    </recommendedName>
</protein>
<dbReference type="SUPFAM" id="SSF159871">
    <property type="entry name" value="YdgH-like"/>
    <property type="match status" value="1"/>
</dbReference>
<dbReference type="Proteomes" id="UP000028630">
    <property type="component" value="Unassembled WGS sequence"/>
</dbReference>
<reference evidence="5" key="1">
    <citation type="submission" date="2014-05" db="EMBL/GenBank/DDBJ databases">
        <title>ATOL: Assembling a taxonomically balanced genome-scale reconstruction of the evolutionary history of the Enterobacteriaceae.</title>
        <authorList>
            <person name="Plunkett G. III"/>
            <person name="Neeno-Eckwall E.C."/>
            <person name="Glasner J.D."/>
            <person name="Perna N.T."/>
        </authorList>
    </citation>
    <scope>NUCLEOTIDE SEQUENCE [LARGE SCALE GENOMIC DNA]</scope>
    <source>
        <strain evidence="5">ATCC 49490</strain>
    </source>
</reference>
<dbReference type="InterPro" id="IPR010854">
    <property type="entry name" value="YdgH/BhsA/McbA-like_dom"/>
</dbReference>
<evidence type="ECO:0000256" key="2">
    <source>
        <dbReference type="SAM" id="SignalP"/>
    </source>
</evidence>
<dbReference type="RefSeq" id="WP_038157869.1">
    <property type="nucleotide sequence ID" value="NZ_JMTB01000085.1"/>
</dbReference>